<dbReference type="InterPro" id="IPR010994">
    <property type="entry name" value="RuvA_2-like"/>
</dbReference>
<dbReference type="Gene3D" id="1.10.150.320">
    <property type="entry name" value="Photosystem II 12 kDa extrinsic protein"/>
    <property type="match status" value="1"/>
</dbReference>
<name>Q7UJD5_RHOBA</name>
<keyword evidence="2" id="KW-0472">Membrane</keyword>
<feature type="region of interest" description="Disordered" evidence="1">
    <location>
        <begin position="18"/>
        <end position="37"/>
    </location>
</feature>
<dbReference type="STRING" id="243090.RB11961"/>
<proteinExistence type="predicted"/>
<dbReference type="PANTHER" id="PTHR21180:SF32">
    <property type="entry name" value="ENDONUCLEASE_EXONUCLEASE_PHOSPHATASE FAMILY DOMAIN-CONTAINING PROTEIN 1"/>
    <property type="match status" value="1"/>
</dbReference>
<accession>Q7UJD5</accession>
<dbReference type="AlphaFoldDB" id="Q7UJD5"/>
<keyword evidence="2" id="KW-1133">Transmembrane helix</keyword>
<sequence length="234" mass="25254">MIRAVRLLRVVTPCLDSRMSSQRRDARRRFPPKDARSGMSILATEGQNQTAADAGHADRTTCVLTHSGLQLGMSVLVLIAAVAWMQRTLLRSGGETGGRSPEASAKLSIGLNSSDARELSLLPGIGPNLADRVVRHRESHGPFASVEDLLAVHGVGPKLLHSLRPWVHVTRSAPVSAEQLEQSDQRRLRVTSAKHGRSVDPPPIANPPTDRFDDFGAGSHDEHLARVASGRLSD</sequence>
<dbReference type="EnsemblBacteria" id="CAD77323">
    <property type="protein sequence ID" value="CAD77323"/>
    <property type="gene ID" value="RB11961"/>
</dbReference>
<protein>
    <submittedName>
        <fullName evidence="3">Probable comEA-related protein</fullName>
    </submittedName>
</protein>
<evidence type="ECO:0000256" key="1">
    <source>
        <dbReference type="SAM" id="MobiDB-lite"/>
    </source>
</evidence>
<dbReference type="HOGENOM" id="CLU_1184303_0_0_0"/>
<dbReference type="SUPFAM" id="SSF47781">
    <property type="entry name" value="RuvA domain 2-like"/>
    <property type="match status" value="1"/>
</dbReference>
<dbReference type="GO" id="GO:0015627">
    <property type="term" value="C:type II protein secretion system complex"/>
    <property type="evidence" value="ECO:0000318"/>
    <property type="project" value="GO_Central"/>
</dbReference>
<dbReference type="OrthoDB" id="9790239at2"/>
<evidence type="ECO:0000313" key="4">
    <source>
        <dbReference type="Proteomes" id="UP000001025"/>
    </source>
</evidence>
<feature type="compositionally biased region" description="Basic and acidic residues" evidence="1">
    <location>
        <begin position="210"/>
        <end position="220"/>
    </location>
</feature>
<dbReference type="PANTHER" id="PTHR21180">
    <property type="entry name" value="ENDONUCLEASE/EXONUCLEASE/PHOSPHATASE FAMILY DOMAIN-CONTAINING PROTEIN 1"/>
    <property type="match status" value="1"/>
</dbReference>
<keyword evidence="4" id="KW-1185">Reference proteome</keyword>
<organism evidence="3 4">
    <name type="scientific">Rhodopirellula baltica (strain DSM 10527 / NCIMB 13988 / SH1)</name>
    <dbReference type="NCBI Taxonomy" id="243090"/>
    <lineage>
        <taxon>Bacteria</taxon>
        <taxon>Pseudomonadati</taxon>
        <taxon>Planctomycetota</taxon>
        <taxon>Planctomycetia</taxon>
        <taxon>Pirellulales</taxon>
        <taxon>Pirellulaceae</taxon>
        <taxon>Rhodopirellula</taxon>
    </lineage>
</organism>
<dbReference type="InParanoid" id="Q7UJD5"/>
<dbReference type="EMBL" id="BX294154">
    <property type="protein sequence ID" value="CAD77323.1"/>
    <property type="molecule type" value="Genomic_DNA"/>
</dbReference>
<dbReference type="KEGG" id="rba:RB11961"/>
<feature type="region of interest" description="Disordered" evidence="1">
    <location>
        <begin position="175"/>
        <end position="220"/>
    </location>
</feature>
<dbReference type="Pfam" id="PF12836">
    <property type="entry name" value="HHH_3"/>
    <property type="match status" value="1"/>
</dbReference>
<dbReference type="InterPro" id="IPR051675">
    <property type="entry name" value="Endo/Exo/Phosphatase_dom_1"/>
</dbReference>
<dbReference type="eggNOG" id="COG1555">
    <property type="taxonomic scope" value="Bacteria"/>
</dbReference>
<evidence type="ECO:0000256" key="2">
    <source>
        <dbReference type="SAM" id="Phobius"/>
    </source>
</evidence>
<evidence type="ECO:0000313" key="3">
    <source>
        <dbReference type="EMBL" id="CAD77323.1"/>
    </source>
</evidence>
<dbReference type="GO" id="GO:0015628">
    <property type="term" value="P:protein secretion by the type II secretion system"/>
    <property type="evidence" value="ECO:0000318"/>
    <property type="project" value="GO_Central"/>
</dbReference>
<dbReference type="Proteomes" id="UP000001025">
    <property type="component" value="Chromosome"/>
</dbReference>
<feature type="transmembrane region" description="Helical" evidence="2">
    <location>
        <begin position="68"/>
        <end position="85"/>
    </location>
</feature>
<reference evidence="3 4" key="1">
    <citation type="journal article" date="2003" name="Proc. Natl. Acad. Sci. U.S.A.">
        <title>Complete genome sequence of the marine planctomycete Pirellula sp. strain 1.</title>
        <authorList>
            <person name="Gloeckner F.O."/>
            <person name="Kube M."/>
            <person name="Bauer M."/>
            <person name="Teeling H."/>
            <person name="Lombardot T."/>
            <person name="Ludwig W."/>
            <person name="Gade D."/>
            <person name="Beck A."/>
            <person name="Borzym K."/>
            <person name="Heitmann K."/>
            <person name="Rabus R."/>
            <person name="Schlesner H."/>
            <person name="Amann R."/>
            <person name="Reinhardt R."/>
        </authorList>
    </citation>
    <scope>NUCLEOTIDE SEQUENCE [LARGE SCALE GENOMIC DNA]</scope>
    <source>
        <strain evidence="4">DSM 10527 / NCIMB 13988 / SH1</strain>
    </source>
</reference>
<gene>
    <name evidence="3" type="ordered locus">RB11961</name>
</gene>
<keyword evidence="2" id="KW-0812">Transmembrane</keyword>
<dbReference type="PATRIC" id="fig|243090.15.peg.5779"/>